<dbReference type="OrthoDB" id="9793534at2"/>
<evidence type="ECO:0000256" key="1">
    <source>
        <dbReference type="SAM" id="Phobius"/>
    </source>
</evidence>
<comment type="caution">
    <text evidence="2">The sequence shown here is derived from an EMBL/GenBank/DDBJ whole genome shotgun (WGS) entry which is preliminary data.</text>
</comment>
<dbReference type="EMBL" id="WVUD01000005">
    <property type="protein sequence ID" value="MYL82480.1"/>
    <property type="molecule type" value="Genomic_DNA"/>
</dbReference>
<dbReference type="Proteomes" id="UP000482487">
    <property type="component" value="Unassembled WGS sequence"/>
</dbReference>
<dbReference type="PANTHER" id="PTHR34801:SF6">
    <property type="entry name" value="SLL1620 PROTEIN"/>
    <property type="match status" value="1"/>
</dbReference>
<protein>
    <submittedName>
        <fullName evidence="2">DUF1499 domain-containing protein</fullName>
    </submittedName>
</protein>
<name>A0A7C9ITI5_9BACT</name>
<dbReference type="RefSeq" id="WP_160959184.1">
    <property type="nucleotide sequence ID" value="NZ_WVUD01000005.1"/>
</dbReference>
<keyword evidence="1" id="KW-1133">Transmembrane helix</keyword>
<dbReference type="AlphaFoldDB" id="A0A7C9ITI5"/>
<keyword evidence="3" id="KW-1185">Reference proteome</keyword>
<evidence type="ECO:0000313" key="2">
    <source>
        <dbReference type="EMBL" id="MYL82480.1"/>
    </source>
</evidence>
<dbReference type="PANTHER" id="PTHR34801">
    <property type="entry name" value="EXPRESSED PROTEIN"/>
    <property type="match status" value="1"/>
</dbReference>
<gene>
    <name evidence="2" type="ORF">GTA51_04925</name>
</gene>
<dbReference type="InterPro" id="IPR010865">
    <property type="entry name" value="DUF1499"/>
</dbReference>
<keyword evidence="1" id="KW-0472">Membrane</keyword>
<proteinExistence type="predicted"/>
<evidence type="ECO:0000313" key="3">
    <source>
        <dbReference type="Proteomes" id="UP000482487"/>
    </source>
</evidence>
<reference evidence="2 3" key="1">
    <citation type="submission" date="2020-01" db="EMBL/GenBank/DDBJ databases">
        <title>Genome sequence of Desulfovibrio aerotolerans DSM 16695(T).</title>
        <authorList>
            <person name="Karnachuk O."/>
            <person name="Avakyan M."/>
            <person name="Mardanov A."/>
            <person name="Kadnikov V."/>
            <person name="Ravin N."/>
        </authorList>
    </citation>
    <scope>NUCLEOTIDE SEQUENCE [LARGE SCALE GENOMIC DNA]</scope>
    <source>
        <strain evidence="2 3">DSM 16695</strain>
    </source>
</reference>
<sequence>MMDTLRALVRFFESVGQVAAVVLLVAVVVGVVLFIWLGMVSRKMPASVSPTGGPLRTGDSKPNWVSSTAPKRDVLHYIAPRPCVANPIPALEAVLRQGGYAVVAVTERYIQATARSSRFGFIDDMEFLYDPAAGLLHARSASRVGRSDLGMNRRRLTEIFKEAGL</sequence>
<accession>A0A7C9ITI5</accession>
<organism evidence="2 3">
    <name type="scientific">Solidesulfovibrio aerotolerans</name>
    <dbReference type="NCBI Taxonomy" id="295255"/>
    <lineage>
        <taxon>Bacteria</taxon>
        <taxon>Pseudomonadati</taxon>
        <taxon>Thermodesulfobacteriota</taxon>
        <taxon>Desulfovibrionia</taxon>
        <taxon>Desulfovibrionales</taxon>
        <taxon>Desulfovibrionaceae</taxon>
        <taxon>Solidesulfovibrio</taxon>
    </lineage>
</organism>
<feature type="transmembrane region" description="Helical" evidence="1">
    <location>
        <begin position="15"/>
        <end position="37"/>
    </location>
</feature>
<keyword evidence="1" id="KW-0812">Transmembrane</keyword>
<dbReference type="Pfam" id="PF07386">
    <property type="entry name" value="DUF1499"/>
    <property type="match status" value="1"/>
</dbReference>